<evidence type="ECO:0000313" key="4">
    <source>
        <dbReference type="Proteomes" id="UP000253551"/>
    </source>
</evidence>
<sequence>AFLYTPILLLNSVWLNSGLLWGEHMVEISINFHGVQIAGNIANGKNALFLEPQLMRVDTSASLCSEDALDVKFSFSNLRKCLRPTKSNVKHMHPNCDTLPNSLVAYQLVLQYNFTIDAAATIVAPGVFGIMYDANGKAFGYLDVFNQKIKFSQKSDYIIILQLSNENESVLEKLNSYQNMSDVYSKSSTLTIFFFFKHKDIKILYIAVPDGKHASAKEFKTGDALVGKLESTGSDEGDQYKVINTSASNLAPLLIKVKSKRKAGHPSNALKATGKFLTEFSFAANNTKDISKVWKEYNGIYKSLG</sequence>
<feature type="non-terminal residue" evidence="3">
    <location>
        <position position="1"/>
    </location>
</feature>
<evidence type="ECO:0000259" key="2">
    <source>
        <dbReference type="Pfam" id="PF12580"/>
    </source>
</evidence>
<dbReference type="EMBL" id="PJQM01002448">
    <property type="protein sequence ID" value="RCH95280.1"/>
    <property type="molecule type" value="Genomic_DNA"/>
</dbReference>
<feature type="chain" id="PRO_5016900213" description="Tripeptidyl peptidase II second Ig-like domain-containing protein" evidence="1">
    <location>
        <begin position="19"/>
        <end position="305"/>
    </location>
</feature>
<feature type="signal peptide" evidence="1">
    <location>
        <begin position="1"/>
        <end position="18"/>
    </location>
</feature>
<dbReference type="OrthoDB" id="10256524at2759"/>
<evidence type="ECO:0000256" key="1">
    <source>
        <dbReference type="SAM" id="SignalP"/>
    </source>
</evidence>
<proteinExistence type="predicted"/>
<reference evidence="3 4" key="1">
    <citation type="journal article" date="2018" name="G3 (Bethesda)">
        <title>Phylogenetic and Phylogenomic Definition of Rhizopus Species.</title>
        <authorList>
            <person name="Gryganskyi A.P."/>
            <person name="Golan J."/>
            <person name="Dolatabadi S."/>
            <person name="Mondo S."/>
            <person name="Robb S."/>
            <person name="Idnurm A."/>
            <person name="Muszewska A."/>
            <person name="Steczkiewicz K."/>
            <person name="Masonjones S."/>
            <person name="Liao H.L."/>
            <person name="Gajdeczka M.T."/>
            <person name="Anike F."/>
            <person name="Vuek A."/>
            <person name="Anishchenko I.M."/>
            <person name="Voigt K."/>
            <person name="de Hoog G.S."/>
            <person name="Smith M.E."/>
            <person name="Heitman J."/>
            <person name="Vilgalys R."/>
            <person name="Stajich J.E."/>
        </authorList>
    </citation>
    <scope>NUCLEOTIDE SEQUENCE [LARGE SCALE GENOMIC DNA]</scope>
    <source>
        <strain evidence="3 4">LSU 92-RS-03</strain>
    </source>
</reference>
<feature type="domain" description="Tripeptidyl peptidase II second Ig-like" evidence="2">
    <location>
        <begin position="67"/>
        <end position="178"/>
    </location>
</feature>
<keyword evidence="1" id="KW-0732">Signal</keyword>
<comment type="caution">
    <text evidence="3">The sequence shown here is derived from an EMBL/GenBank/DDBJ whole genome shotgun (WGS) entry which is preliminary data.</text>
</comment>
<dbReference type="AlphaFoldDB" id="A0A367JZC9"/>
<organism evidence="3 4">
    <name type="scientific">Rhizopus stolonifer</name>
    <name type="common">Rhizopus nigricans</name>
    <dbReference type="NCBI Taxonomy" id="4846"/>
    <lineage>
        <taxon>Eukaryota</taxon>
        <taxon>Fungi</taxon>
        <taxon>Fungi incertae sedis</taxon>
        <taxon>Mucoromycota</taxon>
        <taxon>Mucoromycotina</taxon>
        <taxon>Mucoromycetes</taxon>
        <taxon>Mucorales</taxon>
        <taxon>Mucorineae</taxon>
        <taxon>Rhizopodaceae</taxon>
        <taxon>Rhizopus</taxon>
    </lineage>
</organism>
<protein>
    <recommendedName>
        <fullName evidence="2">Tripeptidyl peptidase II second Ig-like domain-containing protein</fullName>
    </recommendedName>
</protein>
<accession>A0A367JZC9</accession>
<dbReference type="InterPro" id="IPR022229">
    <property type="entry name" value="TPPII_Ig-like-2"/>
</dbReference>
<dbReference type="STRING" id="4846.A0A367JZC9"/>
<gene>
    <name evidence="3" type="ORF">CU098_010197</name>
</gene>
<name>A0A367JZC9_RHIST</name>
<keyword evidence="4" id="KW-1185">Reference proteome</keyword>
<evidence type="ECO:0000313" key="3">
    <source>
        <dbReference type="EMBL" id="RCH95280.1"/>
    </source>
</evidence>
<dbReference type="Proteomes" id="UP000253551">
    <property type="component" value="Unassembled WGS sequence"/>
</dbReference>
<dbReference type="Pfam" id="PF12580">
    <property type="entry name" value="TPPII"/>
    <property type="match status" value="1"/>
</dbReference>